<keyword evidence="3" id="KW-1185">Reference proteome</keyword>
<dbReference type="Proteomes" id="UP001154329">
    <property type="component" value="Chromosome 1"/>
</dbReference>
<sequence>MTPLNLPKNNINISASTSSSNNNRFTPYSHPKYGVFKPMEWTSQTIMALLQTTNDGRFIMTDAKVNNGHLSDEAQNSLTKLLINYLFQDKSRGTDFYFRKIASLIIEIFPKEQEKLYFIPSCSANNSHAKGKLVERWKNVSRRLRSIGAIDCERKSKCANEISPAVITFSDETEAAKVWLSQSGLSSDLEQVIPKWKLTYEIRKSEIHGTDILKRHLSEIFKVWPILCSPKGYMLVYEDFNLEYPNITNLLHDWPTFIKKWTYFSNNLVSFRRNSVKDNYGKDLLKQLDAVQLSGNTRTCNVLKLLLIPYLVPTKTQIKTNKNLWKPSLVESAAAFVVHVTNLTGLEAELEKRRQKYIQYGTTIQPFVVLVGKDIFSIEYCYTRVDDQFWTFNCPLEAVDACFKTYMALHCCYPKECYESWIIIQLQLYSLETIYDRHTSVIVSLNSKMNALKENINI</sequence>
<reference evidence="2" key="1">
    <citation type="submission" date="2022-02" db="EMBL/GenBank/DDBJ databases">
        <authorList>
            <person name="King R."/>
        </authorList>
    </citation>
    <scope>NUCLEOTIDE SEQUENCE</scope>
</reference>
<accession>A0A9P0IP16</accession>
<dbReference type="PANTHER" id="PTHR31025">
    <property type="entry name" value="SI:CH211-196P9.1-RELATED"/>
    <property type="match status" value="1"/>
</dbReference>
<organism evidence="2 3">
    <name type="scientific">Aphis gossypii</name>
    <name type="common">Cotton aphid</name>
    <dbReference type="NCBI Taxonomy" id="80765"/>
    <lineage>
        <taxon>Eukaryota</taxon>
        <taxon>Metazoa</taxon>
        <taxon>Ecdysozoa</taxon>
        <taxon>Arthropoda</taxon>
        <taxon>Hexapoda</taxon>
        <taxon>Insecta</taxon>
        <taxon>Pterygota</taxon>
        <taxon>Neoptera</taxon>
        <taxon>Paraneoptera</taxon>
        <taxon>Hemiptera</taxon>
        <taxon>Sternorrhyncha</taxon>
        <taxon>Aphidomorpha</taxon>
        <taxon>Aphidoidea</taxon>
        <taxon>Aphididae</taxon>
        <taxon>Aphidini</taxon>
        <taxon>Aphis</taxon>
        <taxon>Aphis</taxon>
    </lineage>
</organism>
<evidence type="ECO:0000313" key="3">
    <source>
        <dbReference type="Proteomes" id="UP001154329"/>
    </source>
</evidence>
<evidence type="ECO:0000256" key="1">
    <source>
        <dbReference type="SAM" id="MobiDB-lite"/>
    </source>
</evidence>
<proteinExistence type="predicted"/>
<feature type="region of interest" description="Disordered" evidence="1">
    <location>
        <begin position="1"/>
        <end position="22"/>
    </location>
</feature>
<dbReference type="EMBL" id="OU899034">
    <property type="protein sequence ID" value="CAH1710448.1"/>
    <property type="molecule type" value="Genomic_DNA"/>
</dbReference>
<evidence type="ECO:0000313" key="2">
    <source>
        <dbReference type="EMBL" id="CAH1710448.1"/>
    </source>
</evidence>
<name>A0A9P0IP16_APHGO</name>
<gene>
    <name evidence="2" type="ORF">APHIGO_LOCUS1201</name>
</gene>
<reference evidence="2" key="2">
    <citation type="submission" date="2022-10" db="EMBL/GenBank/DDBJ databases">
        <authorList>
            <consortium name="ENA_rothamsted_submissions"/>
            <consortium name="culmorum"/>
            <person name="King R."/>
        </authorList>
    </citation>
    <scope>NUCLEOTIDE SEQUENCE</scope>
</reference>
<dbReference type="PANTHER" id="PTHR31025:SF9">
    <property type="entry name" value="SI:DKEY-286J15.1"/>
    <property type="match status" value="1"/>
</dbReference>
<feature type="compositionally biased region" description="Low complexity" evidence="1">
    <location>
        <begin position="9"/>
        <end position="22"/>
    </location>
</feature>
<protein>
    <submittedName>
        <fullName evidence="2">Uncharacterized protein</fullName>
    </submittedName>
</protein>
<dbReference type="AlphaFoldDB" id="A0A9P0IP16"/>